<dbReference type="GeneID" id="34607170"/>
<proteinExistence type="predicted"/>
<comment type="caution">
    <text evidence="2">The sequence shown here is derived from an EMBL/GenBank/DDBJ whole genome shotgun (WGS) entry which is preliminary data.</text>
</comment>
<reference evidence="2 3" key="1">
    <citation type="submission" date="2016-03" db="EMBL/GenBank/DDBJ databases">
        <title>Draft genome sequence of the Fonsecaea monophora CBS 269.37.</title>
        <authorList>
            <person name="Bombassaro A."/>
            <person name="Vinicius W.A."/>
            <person name="De Hoog S."/>
            <person name="Sun J."/>
            <person name="Souza E.M."/>
            <person name="Raittz R.T."/>
            <person name="Costa F."/>
            <person name="Leao A.C."/>
            <person name="Tadra-Sfeir M.Z."/>
            <person name="Baura V."/>
            <person name="Balsanelli E."/>
            <person name="Pedrosa F.O."/>
            <person name="Moreno L.F."/>
            <person name="Steffens M.B."/>
            <person name="Xi L."/>
            <person name="Bocca A.L."/>
            <person name="Felipe M.S."/>
            <person name="Teixeira M."/>
            <person name="Telles Filho F.Q."/>
            <person name="Azevedo C.M."/>
            <person name="Gomes R."/>
            <person name="Vicente V.A."/>
        </authorList>
    </citation>
    <scope>NUCLEOTIDE SEQUENCE [LARGE SCALE GENOMIC DNA]</scope>
    <source>
        <strain evidence="2 3">CBS 269.37</strain>
    </source>
</reference>
<evidence type="ECO:0000313" key="2">
    <source>
        <dbReference type="EMBL" id="OAG33794.1"/>
    </source>
</evidence>
<dbReference type="RefSeq" id="XP_022505746.1">
    <property type="nucleotide sequence ID" value="XM_022661943.1"/>
</dbReference>
<dbReference type="OrthoDB" id="202415at2759"/>
<sequence length="436" mass="50718">MPASRRGFYDHAVEPLLATFNRRTPLVLLSVLCTFALFAWYRSAHGPSAPLLHSDYGAYGRKRGFDGHWDYRRDAENLMLDSQQCEQAFPGLFEEVERPVNQRMHNPITFEEIDAMPKQNGYVRAMIYNQQVYTTDLYVIATAGGIYSREIATLHALHRAILTSPEPLPNIEFAFNTDDRIPSVPLWGYARRAEDTHIWLIPDFGYWSWPETKVGSMREVQMKAALAEQVEGWGWGEKVAKLLWRGATMGLELRQRLIQVTADKPWADVKALDWHNTESMTQDLKSMAEHCQYKYLAHTEGNSYSGRLKYLQACKSVVVAHKMDWIQHHHPLMRSSGPQQNYLEVERSFEDLEQKISWLQNHDKEAERIAANSVRTFREQYLTPAAEVCYWRKVIHGWARVSFEPEFFKVVNGSSVWRGLPVESYLLERRLEWDPY</sequence>
<evidence type="ECO:0000259" key="1">
    <source>
        <dbReference type="SMART" id="SM00672"/>
    </source>
</evidence>
<organism evidence="2 3">
    <name type="scientific">Fonsecaea monophora</name>
    <dbReference type="NCBI Taxonomy" id="254056"/>
    <lineage>
        <taxon>Eukaryota</taxon>
        <taxon>Fungi</taxon>
        <taxon>Dikarya</taxon>
        <taxon>Ascomycota</taxon>
        <taxon>Pezizomycotina</taxon>
        <taxon>Eurotiomycetes</taxon>
        <taxon>Chaetothyriomycetidae</taxon>
        <taxon>Chaetothyriales</taxon>
        <taxon>Herpotrichiellaceae</taxon>
        <taxon>Fonsecaea</taxon>
    </lineage>
</organism>
<accession>A0A177EP83</accession>
<dbReference type="SMART" id="SM00672">
    <property type="entry name" value="CAP10"/>
    <property type="match status" value="1"/>
</dbReference>
<protein>
    <recommendedName>
        <fullName evidence="1">Glycosyl transferase CAP10 domain-containing protein</fullName>
    </recommendedName>
</protein>
<evidence type="ECO:0000313" key="3">
    <source>
        <dbReference type="Proteomes" id="UP000077002"/>
    </source>
</evidence>
<feature type="domain" description="Glycosyl transferase CAP10" evidence="1">
    <location>
        <begin position="167"/>
        <end position="403"/>
    </location>
</feature>
<dbReference type="InterPro" id="IPR006598">
    <property type="entry name" value="CAP10"/>
</dbReference>
<dbReference type="PANTHER" id="PTHR12203">
    <property type="entry name" value="KDEL LYS-ASP-GLU-LEU CONTAINING - RELATED"/>
    <property type="match status" value="1"/>
</dbReference>
<dbReference type="Proteomes" id="UP000077002">
    <property type="component" value="Unassembled WGS sequence"/>
</dbReference>
<dbReference type="AlphaFoldDB" id="A0A177EP83"/>
<dbReference type="PANTHER" id="PTHR12203:SF107">
    <property type="entry name" value="GLYCOSYL TRANSFERASE CAP10 DOMAIN-CONTAINING PROTEIN"/>
    <property type="match status" value="1"/>
</dbReference>
<name>A0A177EP83_9EURO</name>
<dbReference type="EMBL" id="LVKK01000230">
    <property type="protein sequence ID" value="OAG33794.1"/>
    <property type="molecule type" value="Genomic_DNA"/>
</dbReference>
<dbReference type="Pfam" id="PF05686">
    <property type="entry name" value="Glyco_transf_90"/>
    <property type="match status" value="1"/>
</dbReference>
<dbReference type="InterPro" id="IPR051091">
    <property type="entry name" value="O-Glucosyltr/Glycosyltrsf_90"/>
</dbReference>
<keyword evidence="3" id="KW-1185">Reference proteome</keyword>
<gene>
    <name evidence="2" type="ORF">AYO21_12111</name>
</gene>